<organism evidence="2 3">
    <name type="scientific">Hymenobacter ginsengisoli</name>
    <dbReference type="NCBI Taxonomy" id="1051626"/>
    <lineage>
        <taxon>Bacteria</taxon>
        <taxon>Pseudomonadati</taxon>
        <taxon>Bacteroidota</taxon>
        <taxon>Cytophagia</taxon>
        <taxon>Cytophagales</taxon>
        <taxon>Hymenobacteraceae</taxon>
        <taxon>Hymenobacter</taxon>
    </lineage>
</organism>
<name>A0ABP8Q3U5_9BACT</name>
<evidence type="ECO:0000313" key="3">
    <source>
        <dbReference type="Proteomes" id="UP001501243"/>
    </source>
</evidence>
<dbReference type="PANTHER" id="PTHR47515:SF1">
    <property type="entry name" value="BLR2054 PROTEIN"/>
    <property type="match status" value="1"/>
</dbReference>
<dbReference type="Proteomes" id="UP001501243">
    <property type="component" value="Unassembled WGS sequence"/>
</dbReference>
<dbReference type="PANTHER" id="PTHR47515">
    <property type="entry name" value="LOW CALCIUM RESPONSE LOCUS PROTEIN T"/>
    <property type="match status" value="1"/>
</dbReference>
<gene>
    <name evidence="2" type="ORF">GCM10023172_08140</name>
</gene>
<reference evidence="3" key="1">
    <citation type="journal article" date="2019" name="Int. J. Syst. Evol. Microbiol.">
        <title>The Global Catalogue of Microorganisms (GCM) 10K type strain sequencing project: providing services to taxonomists for standard genome sequencing and annotation.</title>
        <authorList>
            <consortium name="The Broad Institute Genomics Platform"/>
            <consortium name="The Broad Institute Genome Sequencing Center for Infectious Disease"/>
            <person name="Wu L."/>
            <person name="Ma J."/>
        </authorList>
    </citation>
    <scope>NUCLEOTIDE SEQUENCE [LARGE SCALE GENOMIC DNA]</scope>
    <source>
        <strain evidence="3">JCM 17841</strain>
    </source>
</reference>
<evidence type="ECO:0000259" key="1">
    <source>
        <dbReference type="Pfam" id="PF13276"/>
    </source>
</evidence>
<feature type="domain" description="HTH-like" evidence="1">
    <location>
        <begin position="14"/>
        <end position="70"/>
    </location>
</feature>
<protein>
    <recommendedName>
        <fullName evidence="1">HTH-like domain-containing protein</fullName>
    </recommendedName>
</protein>
<keyword evidence="3" id="KW-1185">Reference proteome</keyword>
<dbReference type="InterPro" id="IPR025948">
    <property type="entry name" value="HTH-like_dom"/>
</dbReference>
<accession>A0ABP8Q3U5</accession>
<comment type="caution">
    <text evidence="2">The sequence shown here is derived from an EMBL/GenBank/DDBJ whole genome shotgun (WGS) entry which is preliminary data.</text>
</comment>
<evidence type="ECO:0000313" key="2">
    <source>
        <dbReference type="EMBL" id="GAA4495829.1"/>
    </source>
</evidence>
<dbReference type="EMBL" id="BAABGQ010000004">
    <property type="protein sequence ID" value="GAA4495829.1"/>
    <property type="molecule type" value="Genomic_DNA"/>
</dbReference>
<proteinExistence type="predicted"/>
<sequence length="115" mass="13734">MQRASFAYKAGGRDDTVLRQRLRELAQVRVRYGSQRLYVLLRREGWPDNHKRVHRLYCLEGLNLRSKRPRRNRAAAHRLERLPLGRLHQNWSMDFVADNLFDGRKIRALTIVDKL</sequence>
<dbReference type="Pfam" id="PF13276">
    <property type="entry name" value="HTH_21"/>
    <property type="match status" value="1"/>
</dbReference>